<keyword evidence="7" id="KW-1185">Reference proteome</keyword>
<reference evidence="6" key="2">
    <citation type="submission" date="2020-09" db="EMBL/GenBank/DDBJ databases">
        <authorList>
            <person name="Sun Q."/>
            <person name="Zhou Y."/>
        </authorList>
    </citation>
    <scope>NUCLEOTIDE SEQUENCE</scope>
    <source>
        <strain evidence="6">CGMCC 1.15493</strain>
    </source>
</reference>
<dbReference type="InterPro" id="IPR011837">
    <property type="entry name" value="Glycogen_debranch_GlgX"/>
</dbReference>
<accession>A0A916XTK2</accession>
<feature type="compositionally biased region" description="Basic and acidic residues" evidence="4">
    <location>
        <begin position="459"/>
        <end position="472"/>
    </location>
</feature>
<dbReference type="CDD" id="cd11326">
    <property type="entry name" value="AmyAc_Glg_debranch"/>
    <property type="match status" value="1"/>
</dbReference>
<dbReference type="AlphaFoldDB" id="A0A916XTK2"/>
<protein>
    <submittedName>
        <fullName evidence="6">Glycogen operon protein GlgX homolog</fullName>
    </submittedName>
</protein>
<dbReference type="CDD" id="cd02856">
    <property type="entry name" value="E_set_GDE_Isoamylase_N"/>
    <property type="match status" value="1"/>
</dbReference>
<evidence type="ECO:0000313" key="7">
    <source>
        <dbReference type="Proteomes" id="UP000613160"/>
    </source>
</evidence>
<evidence type="ECO:0000256" key="2">
    <source>
        <dbReference type="ARBA" id="ARBA00022801"/>
    </source>
</evidence>
<comment type="caution">
    <text evidence="6">The sequence shown here is derived from an EMBL/GenBank/DDBJ whole genome shotgun (WGS) entry which is preliminary data.</text>
</comment>
<dbReference type="RefSeq" id="WP_188849169.1">
    <property type="nucleotide sequence ID" value="NZ_BMJJ01000001.1"/>
</dbReference>
<dbReference type="SUPFAM" id="SSF51011">
    <property type="entry name" value="Glycosyl hydrolase domain"/>
    <property type="match status" value="1"/>
</dbReference>
<dbReference type="GO" id="GO:0005980">
    <property type="term" value="P:glycogen catabolic process"/>
    <property type="evidence" value="ECO:0007669"/>
    <property type="project" value="InterPro"/>
</dbReference>
<dbReference type="PANTHER" id="PTHR43002">
    <property type="entry name" value="GLYCOGEN DEBRANCHING ENZYME"/>
    <property type="match status" value="1"/>
</dbReference>
<dbReference type="InterPro" id="IPR006047">
    <property type="entry name" value="GH13_cat_dom"/>
</dbReference>
<dbReference type="Pfam" id="PF02922">
    <property type="entry name" value="CBM_48"/>
    <property type="match status" value="1"/>
</dbReference>
<dbReference type="Gene3D" id="3.20.20.80">
    <property type="entry name" value="Glycosidases"/>
    <property type="match status" value="1"/>
</dbReference>
<dbReference type="NCBIfam" id="TIGR02100">
    <property type="entry name" value="glgX_debranch"/>
    <property type="match status" value="1"/>
</dbReference>
<evidence type="ECO:0000256" key="4">
    <source>
        <dbReference type="SAM" id="MobiDB-lite"/>
    </source>
</evidence>
<evidence type="ECO:0000256" key="3">
    <source>
        <dbReference type="ARBA" id="ARBA00023295"/>
    </source>
</evidence>
<comment type="similarity">
    <text evidence="1">Belongs to the glycosyl hydrolase 13 family.</text>
</comment>
<evidence type="ECO:0000313" key="6">
    <source>
        <dbReference type="EMBL" id="GGD06841.1"/>
    </source>
</evidence>
<reference evidence="6" key="1">
    <citation type="journal article" date="2014" name="Int. J. Syst. Evol. Microbiol.">
        <title>Complete genome sequence of Corynebacterium casei LMG S-19264T (=DSM 44701T), isolated from a smear-ripened cheese.</title>
        <authorList>
            <consortium name="US DOE Joint Genome Institute (JGI-PGF)"/>
            <person name="Walter F."/>
            <person name="Albersmeier A."/>
            <person name="Kalinowski J."/>
            <person name="Ruckert C."/>
        </authorList>
    </citation>
    <scope>NUCLEOTIDE SEQUENCE</scope>
    <source>
        <strain evidence="6">CGMCC 1.15493</strain>
    </source>
</reference>
<dbReference type="Gene3D" id="2.60.40.10">
    <property type="entry name" value="Immunoglobulins"/>
    <property type="match status" value="1"/>
</dbReference>
<dbReference type="InterPro" id="IPR013780">
    <property type="entry name" value="Glyco_hydro_b"/>
</dbReference>
<dbReference type="InterPro" id="IPR014756">
    <property type="entry name" value="Ig_E-set"/>
</dbReference>
<proteinExistence type="inferred from homology"/>
<feature type="domain" description="Glycosyl hydrolase family 13 catalytic" evidence="5">
    <location>
        <begin position="155"/>
        <end position="558"/>
    </location>
</feature>
<dbReference type="SMART" id="SM00642">
    <property type="entry name" value="Aamy"/>
    <property type="match status" value="1"/>
</dbReference>
<dbReference type="SUPFAM" id="SSF51445">
    <property type="entry name" value="(Trans)glycosidases"/>
    <property type="match status" value="1"/>
</dbReference>
<feature type="region of interest" description="Disordered" evidence="4">
    <location>
        <begin position="459"/>
        <end position="479"/>
    </location>
</feature>
<dbReference type="InterPro" id="IPR004193">
    <property type="entry name" value="Glyco_hydro_13_N"/>
</dbReference>
<name>A0A916XTK2_9HYPH</name>
<dbReference type="Gene3D" id="2.60.40.1180">
    <property type="entry name" value="Golgi alpha-mannosidase II"/>
    <property type="match status" value="1"/>
</dbReference>
<dbReference type="SUPFAM" id="SSF81296">
    <property type="entry name" value="E set domains"/>
    <property type="match status" value="1"/>
</dbReference>
<dbReference type="InterPro" id="IPR044505">
    <property type="entry name" value="GlgX_Isoamylase_N_E_set"/>
</dbReference>
<gene>
    <name evidence="6" type="ORF">GCM10011335_07280</name>
</gene>
<keyword evidence="2" id="KW-0378">Hydrolase</keyword>
<dbReference type="GO" id="GO:0004135">
    <property type="term" value="F:amylo-alpha-1,6-glucosidase activity"/>
    <property type="evidence" value="ECO:0007669"/>
    <property type="project" value="InterPro"/>
</dbReference>
<evidence type="ECO:0000259" key="5">
    <source>
        <dbReference type="SMART" id="SM00642"/>
    </source>
</evidence>
<organism evidence="6 7">
    <name type="scientific">Aureimonas glaciei</name>
    <dbReference type="NCBI Taxonomy" id="1776957"/>
    <lineage>
        <taxon>Bacteria</taxon>
        <taxon>Pseudomonadati</taxon>
        <taxon>Pseudomonadota</taxon>
        <taxon>Alphaproteobacteria</taxon>
        <taxon>Hyphomicrobiales</taxon>
        <taxon>Aurantimonadaceae</taxon>
        <taxon>Aureimonas</taxon>
    </lineage>
</organism>
<dbReference type="Proteomes" id="UP000613160">
    <property type="component" value="Unassembled WGS sequence"/>
</dbReference>
<dbReference type="EMBL" id="BMJJ01000001">
    <property type="protein sequence ID" value="GGD06841.1"/>
    <property type="molecule type" value="Genomic_DNA"/>
</dbReference>
<dbReference type="InterPro" id="IPR017853">
    <property type="entry name" value="GH"/>
</dbReference>
<sequence>MSNTITAERGKPAELGATLDADGIHFAVYSENADAIEVCLFDEAGTQETDRLTLEGLDGEGFRYGFVPGLAAGTRYGLRAKGPYAPQEGHRFDYSKLLVDPYAIQLDRPFIYQPGLTAPPERELDSAAFIPRAVVIDPARDASPLPFAAPGLTYEMSIRAFSQRNPDVSAELRGTVGALAEPHFLDYLERVGIDTVEFMPLAAWIDEGHLMLNNLTNAWGYNPITHMAPDPRLSPGGLAEVRRAVEAMHERGIRVLLDVVFNHSGEGSEVGPTICYRGLDNLLYYRHPDGQPEFMINDTGTGNTFATHKPPVAKMFVDVLRTWVQTTGIDGFRYDLGTVLGRLPEGFSHDAPFFKMVAEDEVLKDRIHVAEPWDVGPGGYQVGNFPKPWFEWQDKFRDDVRKFWKGEDGMIGALATRLAGSADLYNHDGRKPSVGVNFLAAHDGFTLADIAMYEEKHNEANGEDNRDGHNDNHSWNNGVEGLTDDPAVIEARGKDIRAMLATLLVSRGNPMIVAGDEFGRTQGGNNNGYAQDNEITWLDWEHADELLIDFTAKLAKLRKAHPALNADAFLTGDTVKGGDMPDVVWLREDGEALSDDDWNDGSRRFLGMSVYAPREDDQETESERAVIYINGGHDDATVRLPAPREGAHFTLYVQSDWPDIEPRVVDHEAEFVVKARSVFIMLEEHGALEDQD</sequence>
<evidence type="ECO:0000256" key="1">
    <source>
        <dbReference type="ARBA" id="ARBA00008061"/>
    </source>
</evidence>
<dbReference type="InterPro" id="IPR013783">
    <property type="entry name" value="Ig-like_fold"/>
</dbReference>
<keyword evidence="3" id="KW-0326">Glycosidase</keyword>